<dbReference type="InterPro" id="IPR034660">
    <property type="entry name" value="DinB/YfiT-like"/>
</dbReference>
<comment type="caution">
    <text evidence="2">The sequence shown here is derived from an EMBL/GenBank/DDBJ whole genome shotgun (WGS) entry which is preliminary data.</text>
</comment>
<gene>
    <name evidence="2" type="ORF">LGQ90_10730</name>
</gene>
<proteinExistence type="predicted"/>
<protein>
    <submittedName>
        <fullName evidence="2">DinB family protein</fullName>
    </submittedName>
</protein>
<dbReference type="SUPFAM" id="SSF109854">
    <property type="entry name" value="DinB/YfiT-like putative metalloenzymes"/>
    <property type="match status" value="1"/>
</dbReference>
<organism evidence="2 3">
    <name type="scientific">Christiangramia sediminis</name>
    <dbReference type="NCBI Taxonomy" id="2881336"/>
    <lineage>
        <taxon>Bacteria</taxon>
        <taxon>Pseudomonadati</taxon>
        <taxon>Bacteroidota</taxon>
        <taxon>Flavobacteriia</taxon>
        <taxon>Flavobacteriales</taxon>
        <taxon>Flavobacteriaceae</taxon>
        <taxon>Christiangramia</taxon>
    </lineage>
</organism>
<keyword evidence="3" id="KW-1185">Reference proteome</keyword>
<dbReference type="RefSeq" id="WP_229340976.1">
    <property type="nucleotide sequence ID" value="NZ_JAJBZG010000005.1"/>
</dbReference>
<feature type="domain" description="DinB-like" evidence="1">
    <location>
        <begin position="43"/>
        <end position="150"/>
    </location>
</feature>
<dbReference type="Proteomes" id="UP001139414">
    <property type="component" value="Unassembled WGS sequence"/>
</dbReference>
<accession>A0A9X1LJV4</accession>
<reference evidence="2" key="1">
    <citation type="submission" date="2021-10" db="EMBL/GenBank/DDBJ databases">
        <title>Gramella sp. ASW11-100T, isolated from marine sediment.</title>
        <authorList>
            <person name="Xia C."/>
        </authorList>
    </citation>
    <scope>NUCLEOTIDE SEQUENCE</scope>
    <source>
        <strain evidence="2">ASW11-100</strain>
    </source>
</reference>
<sequence length="169" mass="19620">MKNRTEEIIKSLSEIFEGEPWYGESVMRKLENVPYVIGYKTCIPESHSVAQIVGHLIAWKTFAAEKLRNNEKYNIEIDSKEDWPIIEVQSQEEWEDLKRRLVAAQSRIYEILLQKKDDSFLGNKVSGKDYNFGYLLNGIIQHDIYHLGQIGLIESQLKDKKIDSGVFKA</sequence>
<dbReference type="InterPro" id="IPR024775">
    <property type="entry name" value="DinB-like"/>
</dbReference>
<dbReference type="Gene3D" id="1.20.120.450">
    <property type="entry name" value="dinb family like domain"/>
    <property type="match status" value="1"/>
</dbReference>
<name>A0A9X1LJV4_9FLAO</name>
<dbReference type="EMBL" id="JAJBZG010000005">
    <property type="protein sequence ID" value="MCB7481736.1"/>
    <property type="molecule type" value="Genomic_DNA"/>
</dbReference>
<evidence type="ECO:0000313" key="3">
    <source>
        <dbReference type="Proteomes" id="UP001139414"/>
    </source>
</evidence>
<dbReference type="Pfam" id="PF12867">
    <property type="entry name" value="DinB_2"/>
    <property type="match status" value="1"/>
</dbReference>
<evidence type="ECO:0000259" key="1">
    <source>
        <dbReference type="Pfam" id="PF12867"/>
    </source>
</evidence>
<evidence type="ECO:0000313" key="2">
    <source>
        <dbReference type="EMBL" id="MCB7481736.1"/>
    </source>
</evidence>
<dbReference type="AlphaFoldDB" id="A0A9X1LJV4"/>